<sequence length="110" mass="12483">MKQFSILLFLVMLLAGCSKIPSVEQEQIEVIIPYPNPSDNRVNLYVKNQEKVSYQIQVFNPKAKIIFEEDVPAGSVINSFSLDLSDHPKGSYQAIVKMNSVTYSQKFLKI</sequence>
<feature type="chain" id="PRO_5020323046" evidence="1">
    <location>
        <begin position="21"/>
        <end position="110"/>
    </location>
</feature>
<keyword evidence="1" id="KW-0732">Signal</keyword>
<feature type="domain" description="Secretion system C-terminal sorting" evidence="2">
    <location>
        <begin position="34"/>
        <end position="107"/>
    </location>
</feature>
<dbReference type="PROSITE" id="PS51257">
    <property type="entry name" value="PROKAR_LIPOPROTEIN"/>
    <property type="match status" value="1"/>
</dbReference>
<dbReference type="OrthoDB" id="982669at2"/>
<dbReference type="Pfam" id="PF18962">
    <property type="entry name" value="Por_Secre_tail"/>
    <property type="match status" value="1"/>
</dbReference>
<evidence type="ECO:0000313" key="4">
    <source>
        <dbReference type="Proteomes" id="UP000294850"/>
    </source>
</evidence>
<dbReference type="InterPro" id="IPR026444">
    <property type="entry name" value="Secre_tail"/>
</dbReference>
<evidence type="ECO:0000256" key="1">
    <source>
        <dbReference type="SAM" id="SignalP"/>
    </source>
</evidence>
<dbReference type="NCBIfam" id="TIGR04183">
    <property type="entry name" value="Por_Secre_tail"/>
    <property type="match status" value="1"/>
</dbReference>
<dbReference type="EMBL" id="SMFL01000010">
    <property type="protein sequence ID" value="TDE12111.1"/>
    <property type="molecule type" value="Genomic_DNA"/>
</dbReference>
<keyword evidence="4" id="KW-1185">Reference proteome</keyword>
<evidence type="ECO:0000313" key="3">
    <source>
        <dbReference type="EMBL" id="TDE12111.1"/>
    </source>
</evidence>
<feature type="signal peptide" evidence="1">
    <location>
        <begin position="1"/>
        <end position="20"/>
    </location>
</feature>
<accession>A0A4R5DJH3</accession>
<comment type="caution">
    <text evidence="3">The sequence shown here is derived from an EMBL/GenBank/DDBJ whole genome shotgun (WGS) entry which is preliminary data.</text>
</comment>
<reference evidence="3 4" key="1">
    <citation type="submission" date="2019-03" db="EMBL/GenBank/DDBJ databases">
        <title>Dyadobacter AR-3-6 sp. nov., isolated from arctic soil.</title>
        <authorList>
            <person name="Chaudhary D.K."/>
        </authorList>
    </citation>
    <scope>NUCLEOTIDE SEQUENCE [LARGE SCALE GENOMIC DNA]</scope>
    <source>
        <strain evidence="3 4">AR-3-6</strain>
    </source>
</reference>
<gene>
    <name evidence="3" type="ORF">E0F88_24000</name>
</gene>
<dbReference type="Proteomes" id="UP000294850">
    <property type="component" value="Unassembled WGS sequence"/>
</dbReference>
<organism evidence="3 4">
    <name type="scientific">Dyadobacter psychrotolerans</name>
    <dbReference type="NCBI Taxonomy" id="2541721"/>
    <lineage>
        <taxon>Bacteria</taxon>
        <taxon>Pseudomonadati</taxon>
        <taxon>Bacteroidota</taxon>
        <taxon>Cytophagia</taxon>
        <taxon>Cytophagales</taxon>
        <taxon>Spirosomataceae</taxon>
        <taxon>Dyadobacter</taxon>
    </lineage>
</organism>
<proteinExistence type="predicted"/>
<protein>
    <submittedName>
        <fullName evidence="3">T9SS type A sorting domain-containing protein</fullName>
    </submittedName>
</protein>
<evidence type="ECO:0000259" key="2">
    <source>
        <dbReference type="Pfam" id="PF18962"/>
    </source>
</evidence>
<dbReference type="AlphaFoldDB" id="A0A4R5DJH3"/>
<dbReference type="RefSeq" id="WP_131960821.1">
    <property type="nucleotide sequence ID" value="NZ_SMFL01000010.1"/>
</dbReference>
<name>A0A4R5DJH3_9BACT</name>